<reference evidence="1 2" key="1">
    <citation type="submission" date="2014-03" db="EMBL/GenBank/DDBJ databases">
        <title>Bradyrhizobium valentinum sp. nov., isolated from effective nodules of Lupinus mariae-josephae, a lupine endemic of basic-lime soils in Eastern Spain.</title>
        <authorList>
            <person name="Duran D."/>
            <person name="Rey L."/>
            <person name="Navarro A."/>
            <person name="Busquets A."/>
            <person name="Imperial J."/>
            <person name="Ruiz-Argueso T."/>
        </authorList>
    </citation>
    <scope>NUCLEOTIDE SEQUENCE [LARGE SCALE GENOMIC DNA]</scope>
    <source>
        <strain evidence="1 2">PAC68</strain>
    </source>
</reference>
<keyword evidence="2" id="KW-1185">Reference proteome</keyword>
<sequence length="99" mass="10544">MSPYDDEMDVELGWHVGLDVTQKGEELPMAMAGFALGDDHAVEHIEGGEQRGCAVALVVVGDAFNVAEPRGKHGLGCSRAWIWLFSSTQSTTALSGGLR</sequence>
<dbReference type="EMBL" id="LLXZ01000231">
    <property type="protein sequence ID" value="KRQ92911.1"/>
    <property type="molecule type" value="Genomic_DNA"/>
</dbReference>
<comment type="caution">
    <text evidence="1">The sequence shown here is derived from an EMBL/GenBank/DDBJ whole genome shotgun (WGS) entry which is preliminary data.</text>
</comment>
<protein>
    <submittedName>
        <fullName evidence="1">Uncharacterized protein</fullName>
    </submittedName>
</protein>
<evidence type="ECO:0000313" key="2">
    <source>
        <dbReference type="Proteomes" id="UP000050863"/>
    </source>
</evidence>
<accession>A0A0R3KL95</accession>
<dbReference type="Proteomes" id="UP000050863">
    <property type="component" value="Unassembled WGS sequence"/>
</dbReference>
<dbReference type="AlphaFoldDB" id="A0A0R3KL95"/>
<proteinExistence type="predicted"/>
<gene>
    <name evidence="1" type="ORF">CQ12_30305</name>
</gene>
<organism evidence="1 2">
    <name type="scientific">Bradyrhizobium jicamae</name>
    <dbReference type="NCBI Taxonomy" id="280332"/>
    <lineage>
        <taxon>Bacteria</taxon>
        <taxon>Pseudomonadati</taxon>
        <taxon>Pseudomonadota</taxon>
        <taxon>Alphaproteobacteria</taxon>
        <taxon>Hyphomicrobiales</taxon>
        <taxon>Nitrobacteraceae</taxon>
        <taxon>Bradyrhizobium</taxon>
    </lineage>
</organism>
<evidence type="ECO:0000313" key="1">
    <source>
        <dbReference type="EMBL" id="KRQ92911.1"/>
    </source>
</evidence>
<name>A0A0R3KL95_9BRAD</name>